<evidence type="ECO:0000313" key="1">
    <source>
        <dbReference type="EMBL" id="QBM89339.1"/>
    </source>
</evidence>
<dbReference type="AlphaFoldDB" id="A0A4P6XQN0"/>
<gene>
    <name evidence="1" type="ORF">METSCH_D04090</name>
</gene>
<organism evidence="1 2">
    <name type="scientific">Metschnikowia aff. pulcherrima</name>
    <dbReference type="NCBI Taxonomy" id="2163413"/>
    <lineage>
        <taxon>Eukaryota</taxon>
        <taxon>Fungi</taxon>
        <taxon>Dikarya</taxon>
        <taxon>Ascomycota</taxon>
        <taxon>Saccharomycotina</taxon>
        <taxon>Pichiomycetes</taxon>
        <taxon>Metschnikowiaceae</taxon>
        <taxon>Metschnikowia</taxon>
    </lineage>
</organism>
<keyword evidence="2" id="KW-1185">Reference proteome</keyword>
<protein>
    <submittedName>
        <fullName evidence="1">Uncharacterized protein</fullName>
    </submittedName>
</protein>
<accession>A0A4P6XQN0</accession>
<evidence type="ECO:0000313" key="2">
    <source>
        <dbReference type="Proteomes" id="UP000292447"/>
    </source>
</evidence>
<dbReference type="EMBL" id="CP034459">
    <property type="protein sequence ID" value="QBM89339.1"/>
    <property type="molecule type" value="Genomic_DNA"/>
</dbReference>
<sequence length="83" mass="9707">MTLKLTKEQKIELVEHLRDLKQAHIKHLQSVASKAALRTESKVHKRLKKVSIMVRSVPIQEVLNCEWLHTPTMAEIRKFARNL</sequence>
<reference evidence="2" key="1">
    <citation type="submission" date="2019-03" db="EMBL/GenBank/DDBJ databases">
        <title>Snf2 controls pulcherriminic acid biosynthesis and connects pigmentation and antifungal activity of the yeast Metschnikowia pulcherrima.</title>
        <authorList>
            <person name="Gore-Lloyd D."/>
            <person name="Sumann I."/>
            <person name="Brachmann A.O."/>
            <person name="Schneeberger K."/>
            <person name="Ortiz-Merino R.A."/>
            <person name="Moreno-Beltran M."/>
            <person name="Schlaefli M."/>
            <person name="Kirner P."/>
            <person name="Santos Kron A."/>
            <person name="Wolfe K.H."/>
            <person name="Piel J."/>
            <person name="Ahrens C.H."/>
            <person name="Henk D."/>
            <person name="Freimoser F.M."/>
        </authorList>
    </citation>
    <scope>NUCLEOTIDE SEQUENCE [LARGE SCALE GENOMIC DNA]</scope>
    <source>
        <strain evidence="2">APC 1.2</strain>
    </source>
</reference>
<proteinExistence type="predicted"/>
<name>A0A4P6XQN0_9ASCO</name>
<dbReference type="Proteomes" id="UP000292447">
    <property type="component" value="Chromosome IV"/>
</dbReference>